<protein>
    <submittedName>
        <fullName evidence="3">Photosystem reaction center subunit H</fullName>
    </submittedName>
</protein>
<evidence type="ECO:0000256" key="1">
    <source>
        <dbReference type="SAM" id="MobiDB-lite"/>
    </source>
</evidence>
<organism evidence="3 4">
    <name type="scientific">Caballeronia glathei</name>
    <dbReference type="NCBI Taxonomy" id="60547"/>
    <lineage>
        <taxon>Bacteria</taxon>
        <taxon>Pseudomonadati</taxon>
        <taxon>Pseudomonadota</taxon>
        <taxon>Betaproteobacteria</taxon>
        <taxon>Burkholderiales</taxon>
        <taxon>Burkholderiaceae</taxon>
        <taxon>Caballeronia</taxon>
    </lineage>
</organism>
<dbReference type="PANTHER" id="PTHR36505">
    <property type="entry name" value="BLR1072 PROTEIN"/>
    <property type="match status" value="1"/>
</dbReference>
<dbReference type="Proteomes" id="UP000027466">
    <property type="component" value="Unassembled WGS sequence"/>
</dbReference>
<keyword evidence="4" id="KW-1185">Reference proteome</keyword>
<proteinExistence type="predicted"/>
<dbReference type="InterPro" id="IPR027275">
    <property type="entry name" value="PRC-brl_dom"/>
</dbReference>
<sequence>MSPVDVTTPSSGTGGGAKIVGSGVGEGPGPEVMAASTLDDTKVITSDGEDVGKISDIMLDVEGGRIAYAVLSTGGFLGMGNTLHAIPWSALTLDTDEKCFRVDITAERIKNDPGFDKNYWPSMADAAWGTSLHKYYNRTPYWRATRDVVEDRPSDFKDI</sequence>
<gene>
    <name evidence="3" type="ORF">BG61_07940</name>
</gene>
<dbReference type="InterPro" id="IPR011033">
    <property type="entry name" value="PRC_barrel-like_sf"/>
</dbReference>
<comment type="caution">
    <text evidence="3">The sequence shown here is derived from an EMBL/GenBank/DDBJ whole genome shotgun (WGS) entry which is preliminary data.</text>
</comment>
<dbReference type="AlphaFoldDB" id="A0A069PB94"/>
<dbReference type="RefSeq" id="WP_035943206.1">
    <property type="nucleotide sequence ID" value="NZ_CADFFX010000055.1"/>
</dbReference>
<evidence type="ECO:0000313" key="4">
    <source>
        <dbReference type="Proteomes" id="UP000027466"/>
    </source>
</evidence>
<evidence type="ECO:0000259" key="2">
    <source>
        <dbReference type="Pfam" id="PF05239"/>
    </source>
</evidence>
<dbReference type="EMBL" id="JFHC01000147">
    <property type="protein sequence ID" value="KDR37737.1"/>
    <property type="molecule type" value="Genomic_DNA"/>
</dbReference>
<dbReference type="SUPFAM" id="SSF50346">
    <property type="entry name" value="PRC-barrel domain"/>
    <property type="match status" value="1"/>
</dbReference>
<dbReference type="Pfam" id="PF05239">
    <property type="entry name" value="PRC"/>
    <property type="match status" value="1"/>
</dbReference>
<dbReference type="Gene3D" id="2.30.30.240">
    <property type="entry name" value="PRC-barrel domain"/>
    <property type="match status" value="1"/>
</dbReference>
<feature type="domain" description="PRC-barrel" evidence="2">
    <location>
        <begin position="31"/>
        <end position="108"/>
    </location>
</feature>
<evidence type="ECO:0000313" key="3">
    <source>
        <dbReference type="EMBL" id="KDR37737.1"/>
    </source>
</evidence>
<feature type="compositionally biased region" description="Gly residues" evidence="1">
    <location>
        <begin position="12"/>
        <end position="28"/>
    </location>
</feature>
<feature type="region of interest" description="Disordered" evidence="1">
    <location>
        <begin position="1"/>
        <end position="30"/>
    </location>
</feature>
<dbReference type="PANTHER" id="PTHR36505:SF1">
    <property type="entry name" value="BLR1072 PROTEIN"/>
    <property type="match status" value="1"/>
</dbReference>
<name>A0A069PB94_9BURK</name>
<reference evidence="3 4" key="1">
    <citation type="submission" date="2014-03" db="EMBL/GenBank/DDBJ databases">
        <title>Draft Genome Sequences of Four Burkholderia Strains.</title>
        <authorList>
            <person name="Liu X.Y."/>
            <person name="Li C.X."/>
            <person name="Xu J.H."/>
        </authorList>
    </citation>
    <scope>NUCLEOTIDE SEQUENCE [LARGE SCALE GENOMIC DNA]</scope>
    <source>
        <strain evidence="3 4">DSM 50014</strain>
    </source>
</reference>
<accession>A0A069PB94</accession>